<dbReference type="RefSeq" id="WP_209809227.1">
    <property type="nucleotide sequence ID" value="NZ_JAGGKT010000002.1"/>
</dbReference>
<organism evidence="1 2">
    <name type="scientific">Ammoniphilus resinae</name>
    <dbReference type="NCBI Taxonomy" id="861532"/>
    <lineage>
        <taxon>Bacteria</taxon>
        <taxon>Bacillati</taxon>
        <taxon>Bacillota</taxon>
        <taxon>Bacilli</taxon>
        <taxon>Bacillales</taxon>
        <taxon>Paenibacillaceae</taxon>
        <taxon>Aneurinibacillus group</taxon>
        <taxon>Ammoniphilus</taxon>
    </lineage>
</organism>
<name>A0ABS4GLM1_9BACL</name>
<evidence type="ECO:0000313" key="2">
    <source>
        <dbReference type="Proteomes" id="UP001519343"/>
    </source>
</evidence>
<dbReference type="EMBL" id="JAGGKT010000002">
    <property type="protein sequence ID" value="MBP1931141.1"/>
    <property type="molecule type" value="Genomic_DNA"/>
</dbReference>
<evidence type="ECO:0000313" key="1">
    <source>
        <dbReference type="EMBL" id="MBP1931141.1"/>
    </source>
</evidence>
<sequence length="202" mass="22887">MSEHKLHYPDFNVLNAEEHWDPHTREIVDKRLETQTFFPPQFLTEQEIETLFHLCSVLLDDQRKPVIAFVVHHFDSTLKASIGESQRKIGVPEQSVLIRGGLTLLNQVCNERYGGAFHTIDENLKIQVVGELMQGNLSVPSNAQSVPAKDFADKILSVSVAAYYSHPTIWSEIGYAGPAYPRGYVRSELGLTDPWEARRNVE</sequence>
<dbReference type="InterPro" id="IPR027056">
    <property type="entry name" value="Gluconate_2DH_su3"/>
</dbReference>
<dbReference type="Pfam" id="PF13618">
    <property type="entry name" value="Gluconate_2-dh3"/>
    <property type="match status" value="1"/>
</dbReference>
<gene>
    <name evidence="1" type="ORF">J2Z37_001138</name>
</gene>
<keyword evidence="2" id="KW-1185">Reference proteome</keyword>
<evidence type="ECO:0008006" key="3">
    <source>
        <dbReference type="Google" id="ProtNLM"/>
    </source>
</evidence>
<accession>A0ABS4GLM1</accession>
<comment type="caution">
    <text evidence="1">The sequence shown here is derived from an EMBL/GenBank/DDBJ whole genome shotgun (WGS) entry which is preliminary data.</text>
</comment>
<proteinExistence type="predicted"/>
<protein>
    <recommendedName>
        <fullName evidence="3">Gluconate 2-dehydrogenase subunit 3 family protein</fullName>
    </recommendedName>
</protein>
<dbReference type="Proteomes" id="UP001519343">
    <property type="component" value="Unassembled WGS sequence"/>
</dbReference>
<reference evidence="1 2" key="1">
    <citation type="submission" date="2021-03" db="EMBL/GenBank/DDBJ databases">
        <title>Genomic Encyclopedia of Type Strains, Phase IV (KMG-IV): sequencing the most valuable type-strain genomes for metagenomic binning, comparative biology and taxonomic classification.</title>
        <authorList>
            <person name="Goeker M."/>
        </authorList>
    </citation>
    <scope>NUCLEOTIDE SEQUENCE [LARGE SCALE GENOMIC DNA]</scope>
    <source>
        <strain evidence="1 2">DSM 24738</strain>
    </source>
</reference>